<dbReference type="PANTHER" id="PTHR11439:SF467">
    <property type="entry name" value="INTEGRASE CATALYTIC DOMAIN-CONTAINING PROTEIN"/>
    <property type="match status" value="1"/>
</dbReference>
<proteinExistence type="predicted"/>
<dbReference type="Proteomes" id="UP000886998">
    <property type="component" value="Unassembled WGS sequence"/>
</dbReference>
<evidence type="ECO:0000313" key="2">
    <source>
        <dbReference type="Proteomes" id="UP000886998"/>
    </source>
</evidence>
<dbReference type="PANTHER" id="PTHR11439">
    <property type="entry name" value="GAG-POL-RELATED RETROTRANSPOSON"/>
    <property type="match status" value="1"/>
</dbReference>
<protein>
    <submittedName>
        <fullName evidence="1">Integrase core domain protein</fullName>
    </submittedName>
</protein>
<keyword evidence="2" id="KW-1185">Reference proteome</keyword>
<dbReference type="EMBL" id="BMAV01004394">
    <property type="protein sequence ID" value="GFY44742.1"/>
    <property type="molecule type" value="Genomic_DNA"/>
</dbReference>
<organism evidence="1 2">
    <name type="scientific">Trichonephila inaurata madagascariensis</name>
    <dbReference type="NCBI Taxonomy" id="2747483"/>
    <lineage>
        <taxon>Eukaryota</taxon>
        <taxon>Metazoa</taxon>
        <taxon>Ecdysozoa</taxon>
        <taxon>Arthropoda</taxon>
        <taxon>Chelicerata</taxon>
        <taxon>Arachnida</taxon>
        <taxon>Araneae</taxon>
        <taxon>Araneomorphae</taxon>
        <taxon>Entelegynae</taxon>
        <taxon>Araneoidea</taxon>
        <taxon>Nephilidae</taxon>
        <taxon>Trichonephila</taxon>
        <taxon>Trichonephila inaurata</taxon>
    </lineage>
</organism>
<evidence type="ECO:0000313" key="1">
    <source>
        <dbReference type="EMBL" id="GFY44742.1"/>
    </source>
</evidence>
<gene>
    <name evidence="1" type="primary">RF55_20331</name>
    <name evidence="1" type="ORF">TNIN_393521</name>
</gene>
<reference evidence="1" key="1">
    <citation type="submission" date="2020-08" db="EMBL/GenBank/DDBJ databases">
        <title>Multicomponent nature underlies the extraordinary mechanical properties of spider dragline silk.</title>
        <authorList>
            <person name="Kono N."/>
            <person name="Nakamura H."/>
            <person name="Mori M."/>
            <person name="Yoshida Y."/>
            <person name="Ohtoshi R."/>
            <person name="Malay A.D."/>
            <person name="Moran D.A.P."/>
            <person name="Tomita M."/>
            <person name="Numata K."/>
            <person name="Arakawa K."/>
        </authorList>
    </citation>
    <scope>NUCLEOTIDE SEQUENCE</scope>
</reference>
<dbReference type="OrthoDB" id="6432688at2759"/>
<dbReference type="CDD" id="cd09272">
    <property type="entry name" value="RNase_HI_RT_Ty1"/>
    <property type="match status" value="1"/>
</dbReference>
<comment type="caution">
    <text evidence="1">The sequence shown here is derived from an EMBL/GenBank/DDBJ whole genome shotgun (WGS) entry which is preliminary data.</text>
</comment>
<sequence>MEAESYLNDYNPETYKEAVNSKESTDCKKSMNSLSENHTWKLSDLPVGAKATTLLKTVFRKTGTVGYGITYRATETKGVLHCYSDSDFGGCTKASQSTSGYVMIYAGGAISWRSQKQVIVATSTNEAEIIAASDAAK</sequence>
<accession>A0A8X6X227</accession>
<name>A0A8X6X227_9ARAC</name>
<dbReference type="AlphaFoldDB" id="A0A8X6X227"/>